<organism evidence="5 6">
    <name type="scientific">Acinetobacter sichuanensis</name>
    <dbReference type="NCBI Taxonomy" id="2136183"/>
    <lineage>
        <taxon>Bacteria</taxon>
        <taxon>Pseudomonadati</taxon>
        <taxon>Pseudomonadota</taxon>
        <taxon>Gammaproteobacteria</taxon>
        <taxon>Moraxellales</taxon>
        <taxon>Moraxellaceae</taxon>
        <taxon>Acinetobacter</taxon>
    </lineage>
</organism>
<dbReference type="Proteomes" id="UP000240957">
    <property type="component" value="Unassembled WGS sequence"/>
</dbReference>
<dbReference type="AlphaFoldDB" id="A0A371YN06"/>
<comment type="similarity">
    <text evidence="1">Belongs to the esterase D family.</text>
</comment>
<dbReference type="EMBL" id="JBHRSF010000147">
    <property type="protein sequence ID" value="MFC2997490.1"/>
    <property type="molecule type" value="Genomic_DNA"/>
</dbReference>
<sequence>MSKVAVWHQPIMCCVLALGLSMANMTTIYAKPDLRPLGANIAEQGSAYYQFKTQKFQSADQQRNYQVWLGIPKNHKKNQQSAAIFMLDGNSVMSRLNDTVLKKLSEWDAPVLVAIGYQSNLPFESAARSVDYTPADETGKIMPDPRNPERMTGGSVQFCELIIHQIQPWVRQQVALDPQRTALWGHSYGGLFVLDTLLNTKDQPFSHYFSASPSLSWADARILNAVAKTDAAQLQHKKLVVMEGDHVQSQARFSINADREMIQNNRQLVQDLAHKGVDAKLILYPHLSHGQVFQAALMDVLNNQLF</sequence>
<evidence type="ECO:0000256" key="1">
    <source>
        <dbReference type="ARBA" id="ARBA00005622"/>
    </source>
</evidence>
<keyword evidence="7" id="KW-1185">Reference proteome</keyword>
<dbReference type="Proteomes" id="UP001595455">
    <property type="component" value="Unassembled WGS sequence"/>
</dbReference>
<gene>
    <name evidence="4" type="ORF">ACFODO_20050</name>
    <name evidence="5" type="ORF">C9E89_014550</name>
</gene>
<dbReference type="EMBL" id="PYIX02000026">
    <property type="protein sequence ID" value="RFC82812.1"/>
    <property type="molecule type" value="Genomic_DNA"/>
</dbReference>
<evidence type="ECO:0000313" key="7">
    <source>
        <dbReference type="Proteomes" id="UP001595455"/>
    </source>
</evidence>
<protein>
    <submittedName>
        <fullName evidence="5">Alpha/beta hydrolase</fullName>
    </submittedName>
</protein>
<reference evidence="4" key="4">
    <citation type="submission" date="2024-09" db="EMBL/GenBank/DDBJ databases">
        <authorList>
            <person name="Sun Q."/>
            <person name="Mori K."/>
        </authorList>
    </citation>
    <scope>NUCLEOTIDE SEQUENCE</scope>
    <source>
        <strain evidence="4">KCTC 62575</strain>
    </source>
</reference>
<comment type="caution">
    <text evidence="5">The sequence shown here is derived from an EMBL/GenBank/DDBJ whole genome shotgun (WGS) entry which is preliminary data.</text>
</comment>
<proteinExistence type="inferred from homology"/>
<reference evidence="5 6" key="2">
    <citation type="submission" date="2018-08" db="EMBL/GenBank/DDBJ databases">
        <title>The draft genome of Acinetobacter sichuanensis strain WCHAc060041.</title>
        <authorList>
            <person name="Qin J."/>
            <person name="Feng Y."/>
            <person name="Zong Z."/>
        </authorList>
    </citation>
    <scope>NUCLEOTIDE SEQUENCE [LARGE SCALE GENOMIC DNA]</scope>
    <source>
        <strain evidence="5 6">WCHAc060041</strain>
    </source>
</reference>
<accession>A0A371YN06</accession>
<dbReference type="SUPFAM" id="SSF53474">
    <property type="entry name" value="alpha/beta-Hydrolases"/>
    <property type="match status" value="1"/>
</dbReference>
<dbReference type="InterPro" id="IPR000801">
    <property type="entry name" value="Esterase-like"/>
</dbReference>
<dbReference type="Pfam" id="PF00756">
    <property type="entry name" value="Esterase"/>
    <property type="match status" value="1"/>
</dbReference>
<dbReference type="OrthoDB" id="9784036at2"/>
<reference evidence="7" key="3">
    <citation type="journal article" date="2019" name="Int. J. Syst. Evol. Microbiol.">
        <title>The Global Catalogue of Microorganisms (GCM) 10K type strain sequencing project: providing services to taxonomists for standard genome sequencing and annotation.</title>
        <authorList>
            <consortium name="The Broad Institute Genomics Platform"/>
            <consortium name="The Broad Institute Genome Sequencing Center for Infectious Disease"/>
            <person name="Wu L."/>
            <person name="Ma J."/>
        </authorList>
    </citation>
    <scope>NUCLEOTIDE SEQUENCE [LARGE SCALE GENOMIC DNA]</scope>
    <source>
        <strain evidence="7">KCTC 62575</strain>
    </source>
</reference>
<evidence type="ECO:0000313" key="5">
    <source>
        <dbReference type="EMBL" id="RFC82812.1"/>
    </source>
</evidence>
<dbReference type="GO" id="GO:0016788">
    <property type="term" value="F:hydrolase activity, acting on ester bonds"/>
    <property type="evidence" value="ECO:0007669"/>
    <property type="project" value="TreeGrafter"/>
</dbReference>
<feature type="chain" id="PRO_5017068248" evidence="3">
    <location>
        <begin position="31"/>
        <end position="306"/>
    </location>
</feature>
<evidence type="ECO:0000256" key="3">
    <source>
        <dbReference type="SAM" id="SignalP"/>
    </source>
</evidence>
<dbReference type="PANTHER" id="PTHR40841:SF2">
    <property type="entry name" value="SIDEROPHORE-DEGRADING ESTERASE (EUROFUNG)"/>
    <property type="match status" value="1"/>
</dbReference>
<feature type="signal peptide" evidence="3">
    <location>
        <begin position="1"/>
        <end position="30"/>
    </location>
</feature>
<dbReference type="InterPro" id="IPR029058">
    <property type="entry name" value="AB_hydrolase_fold"/>
</dbReference>
<evidence type="ECO:0000313" key="4">
    <source>
        <dbReference type="EMBL" id="MFC2997490.1"/>
    </source>
</evidence>
<name>A0A371YN06_9GAMM</name>
<keyword evidence="3" id="KW-0732">Signal</keyword>
<dbReference type="PANTHER" id="PTHR40841">
    <property type="entry name" value="SIDEROPHORE TRIACETYLFUSARININE C ESTERASE"/>
    <property type="match status" value="1"/>
</dbReference>
<evidence type="ECO:0000256" key="2">
    <source>
        <dbReference type="ARBA" id="ARBA00022801"/>
    </source>
</evidence>
<reference evidence="4" key="1">
    <citation type="journal article" date="2014" name="Int. J. Syst. Evol. Microbiol.">
        <title>Complete genome of a new Firmicutes species belonging to the dominant human colonic microbiota ('Ruminococcus bicirculans') reveals two chromosomes and a selective capacity to utilize plant glucans.</title>
        <authorList>
            <consortium name="NISC Comparative Sequencing Program"/>
            <person name="Wegmann U."/>
            <person name="Louis P."/>
            <person name="Goesmann A."/>
            <person name="Henrissat B."/>
            <person name="Duncan S.H."/>
            <person name="Flint H.J."/>
        </authorList>
    </citation>
    <scope>NUCLEOTIDE SEQUENCE</scope>
    <source>
        <strain evidence="4">KCTC 62575</strain>
    </source>
</reference>
<dbReference type="InterPro" id="IPR052558">
    <property type="entry name" value="Siderophore_Hydrolase_D"/>
</dbReference>
<dbReference type="Gene3D" id="3.40.50.1820">
    <property type="entry name" value="alpha/beta hydrolase"/>
    <property type="match status" value="1"/>
</dbReference>
<keyword evidence="2 5" id="KW-0378">Hydrolase</keyword>
<dbReference type="RefSeq" id="WP_107009065.1">
    <property type="nucleotide sequence ID" value="NZ_JBHRSF010000147.1"/>
</dbReference>
<evidence type="ECO:0000313" key="6">
    <source>
        <dbReference type="Proteomes" id="UP000240957"/>
    </source>
</evidence>